<dbReference type="Proteomes" id="UP000232688">
    <property type="component" value="Unassembled WGS sequence"/>
</dbReference>
<reference evidence="3 4" key="2">
    <citation type="submission" date="2017-10" db="EMBL/GenBank/DDBJ databases">
        <title>Genome analyses suggest a sexual origin of heterokaryosis in a supposedly ancient asexual fungus.</title>
        <authorList>
            <person name="Corradi N."/>
            <person name="Sedzielewska K."/>
            <person name="Noel J."/>
            <person name="Charron P."/>
            <person name="Farinelli L."/>
            <person name="Marton T."/>
            <person name="Kruger M."/>
            <person name="Pelin A."/>
            <person name="Brachmann A."/>
            <person name="Corradi N."/>
        </authorList>
    </citation>
    <scope>NUCLEOTIDE SEQUENCE [LARGE SCALE GENOMIC DNA]</scope>
    <source>
        <strain evidence="3 4">A1</strain>
    </source>
</reference>
<dbReference type="VEuPathDB" id="FungiDB:RhiirA1_462435"/>
<feature type="transmembrane region" description="Helical" evidence="1">
    <location>
        <begin position="205"/>
        <end position="226"/>
    </location>
</feature>
<evidence type="ECO:0000256" key="1">
    <source>
        <dbReference type="SAM" id="Phobius"/>
    </source>
</evidence>
<organism evidence="3 4">
    <name type="scientific">Rhizophagus irregularis</name>
    <dbReference type="NCBI Taxonomy" id="588596"/>
    <lineage>
        <taxon>Eukaryota</taxon>
        <taxon>Fungi</taxon>
        <taxon>Fungi incertae sedis</taxon>
        <taxon>Mucoromycota</taxon>
        <taxon>Glomeromycotina</taxon>
        <taxon>Glomeromycetes</taxon>
        <taxon>Glomerales</taxon>
        <taxon>Glomeraceae</taxon>
        <taxon>Rhizophagus</taxon>
    </lineage>
</organism>
<evidence type="ECO:0000313" key="3">
    <source>
        <dbReference type="EMBL" id="PKC64422.1"/>
    </source>
</evidence>
<feature type="transmembrane region" description="Helical" evidence="1">
    <location>
        <begin position="124"/>
        <end position="144"/>
    </location>
</feature>
<evidence type="ECO:0000256" key="2">
    <source>
        <dbReference type="SAM" id="SignalP"/>
    </source>
</evidence>
<reference evidence="3 4" key="1">
    <citation type="submission" date="2017-10" db="EMBL/GenBank/DDBJ databases">
        <title>Extensive intraspecific genome diversity in a model arbuscular mycorrhizal fungus.</title>
        <authorList>
            <person name="Chen E.C.H."/>
            <person name="Morin E."/>
            <person name="Baudet D."/>
            <person name="Noel J."/>
            <person name="Ndikumana S."/>
            <person name="Charron P."/>
            <person name="St-Onge C."/>
            <person name="Giorgi J."/>
            <person name="Grigoriev I.V."/>
            <person name="Roux C."/>
            <person name="Martin F.M."/>
            <person name="Corradi N."/>
        </authorList>
    </citation>
    <scope>NUCLEOTIDE SEQUENCE [LARGE SCALE GENOMIC DNA]</scope>
    <source>
        <strain evidence="3 4">A1</strain>
    </source>
</reference>
<dbReference type="EMBL" id="LLXH01000637">
    <property type="protein sequence ID" value="PKC64422.1"/>
    <property type="molecule type" value="Genomic_DNA"/>
</dbReference>
<dbReference type="VEuPathDB" id="FungiDB:RhiirFUN_022971"/>
<feature type="transmembrane region" description="Helical" evidence="1">
    <location>
        <begin position="66"/>
        <end position="85"/>
    </location>
</feature>
<dbReference type="VEuPathDB" id="FungiDB:FUN_017630"/>
<name>A0A2N0RM88_9GLOM</name>
<comment type="caution">
    <text evidence="3">The sequence shown here is derived from an EMBL/GenBank/DDBJ whole genome shotgun (WGS) entry which is preliminary data.</text>
</comment>
<sequence length="283" mass="33049">MREIIMIITIIIIIIPNLVLAQNDNSKYDPSQDVFEFLVNGLTPLLIILLFDRSSKDGNRFQIINIIDDCLMVLFVFAFPPYYNYIYYSTQSNLEKIKWFLFSLINIIGLICSLQIYKKKKTAPFWIFTLPFISLFSIIIGRNVRNKHFDRPPTTCTQKFEEINCIITLYNIYFIIFIYINIICFYLIMYHCLKKSCHRLINFIRIAYTTSLIIIILLEGYIVAVLLSNSVYLTKGLLGLIALGISRIIEHTRDKKDSVNTVVSKIINAHYFMKEDDDIDSIT</sequence>
<feature type="transmembrane region" description="Helical" evidence="1">
    <location>
        <begin position="37"/>
        <end position="54"/>
    </location>
</feature>
<keyword evidence="1" id="KW-1133">Transmembrane helix</keyword>
<feature type="chain" id="PRO_5014722252" evidence="2">
    <location>
        <begin position="22"/>
        <end position="283"/>
    </location>
</feature>
<dbReference type="AlphaFoldDB" id="A0A2N0RM88"/>
<proteinExistence type="predicted"/>
<keyword evidence="1" id="KW-0812">Transmembrane</keyword>
<keyword evidence="2" id="KW-0732">Signal</keyword>
<feature type="transmembrane region" description="Helical" evidence="1">
    <location>
        <begin position="172"/>
        <end position="193"/>
    </location>
</feature>
<accession>A0A2N0RM88</accession>
<evidence type="ECO:0000313" key="4">
    <source>
        <dbReference type="Proteomes" id="UP000232688"/>
    </source>
</evidence>
<feature type="signal peptide" evidence="2">
    <location>
        <begin position="1"/>
        <end position="21"/>
    </location>
</feature>
<feature type="transmembrane region" description="Helical" evidence="1">
    <location>
        <begin position="97"/>
        <end position="117"/>
    </location>
</feature>
<protein>
    <submittedName>
        <fullName evidence="3">Uncharacterized protein</fullName>
    </submittedName>
</protein>
<keyword evidence="1" id="KW-0472">Membrane</keyword>
<gene>
    <name evidence="3" type="ORF">RhiirA1_462435</name>
</gene>